<keyword evidence="1" id="KW-1133">Transmembrane helix</keyword>
<dbReference type="EMBL" id="AP022608">
    <property type="protein sequence ID" value="BBZ21078.1"/>
    <property type="molecule type" value="Genomic_DNA"/>
</dbReference>
<name>A0A7I7WYQ6_MYCGU</name>
<evidence type="ECO:0000313" key="3">
    <source>
        <dbReference type="Proteomes" id="UP000466187"/>
    </source>
</evidence>
<organism evidence="2 3">
    <name type="scientific">Mycolicibacterium gadium</name>
    <name type="common">Mycobacterium gadium</name>
    <dbReference type="NCBI Taxonomy" id="1794"/>
    <lineage>
        <taxon>Bacteria</taxon>
        <taxon>Bacillati</taxon>
        <taxon>Actinomycetota</taxon>
        <taxon>Actinomycetes</taxon>
        <taxon>Mycobacteriales</taxon>
        <taxon>Mycobacteriaceae</taxon>
        <taxon>Mycolicibacterium</taxon>
    </lineage>
</organism>
<feature type="transmembrane region" description="Helical" evidence="1">
    <location>
        <begin position="170"/>
        <end position="189"/>
    </location>
</feature>
<accession>A0A7I7WYQ6</accession>
<feature type="transmembrane region" description="Helical" evidence="1">
    <location>
        <begin position="63"/>
        <end position="82"/>
    </location>
</feature>
<evidence type="ECO:0008006" key="4">
    <source>
        <dbReference type="Google" id="ProtNLM"/>
    </source>
</evidence>
<dbReference type="AlphaFoldDB" id="A0A7I7WYQ6"/>
<dbReference type="RefSeq" id="WP_163689734.1">
    <property type="nucleotide sequence ID" value="NZ_AP022608.1"/>
</dbReference>
<keyword evidence="1" id="KW-0812">Transmembrane</keyword>
<feature type="transmembrane region" description="Helical" evidence="1">
    <location>
        <begin position="201"/>
        <end position="224"/>
    </location>
</feature>
<dbReference type="Proteomes" id="UP000466187">
    <property type="component" value="Chromosome"/>
</dbReference>
<keyword evidence="1" id="KW-0472">Membrane</keyword>
<feature type="transmembrane region" description="Helical" evidence="1">
    <location>
        <begin position="94"/>
        <end position="116"/>
    </location>
</feature>
<feature type="transmembrane region" description="Helical" evidence="1">
    <location>
        <begin position="136"/>
        <end position="163"/>
    </location>
</feature>
<reference evidence="2 3" key="1">
    <citation type="journal article" date="2019" name="Emerg. Microbes Infect.">
        <title>Comprehensive subspecies identification of 175 nontuberculous mycobacteria species based on 7547 genomic profiles.</title>
        <authorList>
            <person name="Matsumoto Y."/>
            <person name="Kinjo T."/>
            <person name="Motooka D."/>
            <person name="Nabeya D."/>
            <person name="Jung N."/>
            <person name="Uechi K."/>
            <person name="Horii T."/>
            <person name="Iida T."/>
            <person name="Fujita J."/>
            <person name="Nakamura S."/>
        </authorList>
    </citation>
    <scope>NUCLEOTIDE SEQUENCE [LARGE SCALE GENOMIC DNA]</scope>
    <source>
        <strain evidence="2 3">JCM 12688</strain>
    </source>
</reference>
<gene>
    <name evidence="2" type="ORF">MGAD_54130</name>
</gene>
<dbReference type="KEGG" id="mgad:MGAD_54130"/>
<evidence type="ECO:0000313" key="2">
    <source>
        <dbReference type="EMBL" id="BBZ21078.1"/>
    </source>
</evidence>
<feature type="transmembrane region" description="Helical" evidence="1">
    <location>
        <begin position="21"/>
        <end position="43"/>
    </location>
</feature>
<proteinExistence type="predicted"/>
<evidence type="ECO:0000256" key="1">
    <source>
        <dbReference type="SAM" id="Phobius"/>
    </source>
</evidence>
<sequence length="235" mass="24131">MERAKTLTPERMGSAMLSRRSGALAGIALAVLWAPMALVIPFFPNLAGPTGIGVFYADHANSMKWILASISVGFIAFFIFAGRLVADLIPCGSGWLWSALGGALMFMTALCAALGVDAAAVLLFESVSPETVWTLHAVAFLLAAPAAGAGAVFFVAVAALAFGGTWPRSFGWLAVLGAAVNLAAVAGFFSLAGAPNSGNGLLGGLAGPVSAWVIWILAVSFRWLRHPQLAPSEGS</sequence>
<protein>
    <recommendedName>
        <fullName evidence="4">DUF4386 domain-containing protein</fullName>
    </recommendedName>
</protein>